<comment type="caution">
    <text evidence="2">The sequence shown here is derived from an EMBL/GenBank/DDBJ whole genome shotgun (WGS) entry which is preliminary data.</text>
</comment>
<evidence type="ECO:0000313" key="3">
    <source>
        <dbReference type="Proteomes" id="UP000300142"/>
    </source>
</evidence>
<keyword evidence="3" id="KW-1185">Reference proteome</keyword>
<feature type="domain" description="DUF4351" evidence="1">
    <location>
        <begin position="18"/>
        <end position="76"/>
    </location>
</feature>
<accession>A0A480A5G5</accession>
<evidence type="ECO:0000259" key="1">
    <source>
        <dbReference type="Pfam" id="PF14261"/>
    </source>
</evidence>
<organism evidence="2 3">
    <name type="scientific">Sphaerospermopsis reniformis</name>
    <dbReference type="NCBI Taxonomy" id="531300"/>
    <lineage>
        <taxon>Bacteria</taxon>
        <taxon>Bacillati</taxon>
        <taxon>Cyanobacteriota</taxon>
        <taxon>Cyanophyceae</taxon>
        <taxon>Nostocales</taxon>
        <taxon>Aphanizomenonaceae</taxon>
        <taxon>Sphaerospermopsis</taxon>
    </lineage>
</organism>
<dbReference type="Proteomes" id="UP000300142">
    <property type="component" value="Unassembled WGS sequence"/>
</dbReference>
<gene>
    <name evidence="2" type="ORF">SR1949_54380</name>
</gene>
<proteinExistence type="predicted"/>
<dbReference type="InterPro" id="IPR025587">
    <property type="entry name" value="DUF4351"/>
</dbReference>
<dbReference type="PANTHER" id="PTHR35586:SF1">
    <property type="entry name" value="SLL1691 PROTEIN"/>
    <property type="match status" value="1"/>
</dbReference>
<dbReference type="AlphaFoldDB" id="A0A480A5G5"/>
<dbReference type="EMBL" id="BJCE01000552">
    <property type="protein sequence ID" value="GCL40300.1"/>
    <property type="molecule type" value="Genomic_DNA"/>
</dbReference>
<dbReference type="PANTHER" id="PTHR35586">
    <property type="entry name" value="SLL1691 PROTEIN"/>
    <property type="match status" value="1"/>
</dbReference>
<evidence type="ECO:0000313" key="2">
    <source>
        <dbReference type="EMBL" id="GCL40300.1"/>
    </source>
</evidence>
<protein>
    <recommendedName>
        <fullName evidence="1">DUF4351 domain-containing protein</fullName>
    </recommendedName>
</protein>
<reference evidence="3" key="1">
    <citation type="submission" date="2019-02" db="EMBL/GenBank/DDBJ databases">
        <title>Draft genome sequence of Sphaerospermopsis reniformis NIES-1949.</title>
        <authorList>
            <person name="Yamaguchi H."/>
            <person name="Suzuki S."/>
            <person name="Kawachi M."/>
        </authorList>
    </citation>
    <scope>NUCLEOTIDE SEQUENCE [LARGE SCALE GENOMIC DNA]</scope>
    <source>
        <strain evidence="3">NIES-1949</strain>
    </source>
</reference>
<sequence length="80" mass="9430">MFLVNDIKQTRVYQEAKQEGREVEATNLLLRQLSKRFGKLTDSYIQKISNLKIAQLEDLGEALLDFRDINDLDEWFKSHT</sequence>
<dbReference type="Pfam" id="PF14261">
    <property type="entry name" value="DUF4351"/>
    <property type="match status" value="1"/>
</dbReference>
<name>A0A480A5G5_9CYAN</name>